<comment type="caution">
    <text evidence="3">The sequence shown here is derived from an EMBL/GenBank/DDBJ whole genome shotgun (WGS) entry which is preliminary data.</text>
</comment>
<keyword evidence="1" id="KW-0472">Membrane</keyword>
<dbReference type="Proteomes" id="UP000282321">
    <property type="component" value="Unassembled WGS sequence"/>
</dbReference>
<dbReference type="SUPFAM" id="SSF54001">
    <property type="entry name" value="Cysteine proteinases"/>
    <property type="match status" value="1"/>
</dbReference>
<proteinExistence type="predicted"/>
<dbReference type="SMART" id="SM00287">
    <property type="entry name" value="SH3b"/>
    <property type="match status" value="2"/>
</dbReference>
<keyword evidence="1" id="KW-1133">Transmembrane helix</keyword>
<name>A0A660S4H3_UNCT6</name>
<dbReference type="AlphaFoldDB" id="A0A660S4H3"/>
<evidence type="ECO:0000259" key="2">
    <source>
        <dbReference type="PROSITE" id="PS51781"/>
    </source>
</evidence>
<dbReference type="PANTHER" id="PTHR34408">
    <property type="entry name" value="FAMILY PROTEIN, PUTATIVE-RELATED"/>
    <property type="match status" value="1"/>
</dbReference>
<reference evidence="3 4" key="1">
    <citation type="submission" date="2018-06" db="EMBL/GenBank/DDBJ databases">
        <title>Extensive metabolic versatility and redundancy in microbially diverse, dynamic hydrothermal sediments.</title>
        <authorList>
            <person name="Dombrowski N."/>
            <person name="Teske A."/>
            <person name="Baker B.J."/>
        </authorList>
    </citation>
    <scope>NUCLEOTIDE SEQUENCE [LARGE SCALE GENOMIC DNA]</scope>
    <source>
        <strain evidence="3">B35_G9</strain>
    </source>
</reference>
<evidence type="ECO:0000313" key="4">
    <source>
        <dbReference type="Proteomes" id="UP000282321"/>
    </source>
</evidence>
<protein>
    <recommendedName>
        <fullName evidence="2">SH3b domain-containing protein</fullName>
    </recommendedName>
</protein>
<evidence type="ECO:0000256" key="1">
    <source>
        <dbReference type="SAM" id="Phobius"/>
    </source>
</evidence>
<feature type="transmembrane region" description="Helical" evidence="1">
    <location>
        <begin position="7"/>
        <end position="27"/>
    </location>
</feature>
<dbReference type="PANTHER" id="PTHR34408:SF1">
    <property type="entry name" value="GLYCOSYL HYDROLASE FAMILY 19 DOMAIN-CONTAINING PROTEIN HI_1415"/>
    <property type="match status" value="1"/>
</dbReference>
<gene>
    <name evidence="3" type="ORF">DRP44_08260</name>
</gene>
<dbReference type="InterPro" id="IPR026444">
    <property type="entry name" value="Secre_tail"/>
</dbReference>
<dbReference type="PROSITE" id="PS51781">
    <property type="entry name" value="SH3B"/>
    <property type="match status" value="1"/>
</dbReference>
<dbReference type="InterPro" id="IPR052354">
    <property type="entry name" value="Cell_Wall_Dynamics_Protein"/>
</dbReference>
<dbReference type="InterPro" id="IPR003646">
    <property type="entry name" value="SH3-like_bac-type"/>
</dbReference>
<organism evidence="3 4">
    <name type="scientific">candidate division TA06 bacterium</name>
    <dbReference type="NCBI Taxonomy" id="2250710"/>
    <lineage>
        <taxon>Bacteria</taxon>
        <taxon>Bacteria division TA06</taxon>
    </lineage>
</organism>
<dbReference type="Pfam" id="PF08239">
    <property type="entry name" value="SH3_3"/>
    <property type="match status" value="2"/>
</dbReference>
<dbReference type="InterPro" id="IPR038765">
    <property type="entry name" value="Papain-like_cys_pep_sf"/>
</dbReference>
<keyword evidence="1" id="KW-0812">Transmembrane</keyword>
<accession>A0A660S4H3</accession>
<dbReference type="Gene3D" id="2.30.30.40">
    <property type="entry name" value="SH3 Domains"/>
    <property type="match status" value="2"/>
</dbReference>
<dbReference type="Gene3D" id="3.90.1720.10">
    <property type="entry name" value="endopeptidase domain like (from Nostoc punctiforme)"/>
    <property type="match status" value="1"/>
</dbReference>
<dbReference type="NCBIfam" id="TIGR04183">
    <property type="entry name" value="Por_Secre_tail"/>
    <property type="match status" value="1"/>
</dbReference>
<feature type="domain" description="SH3b" evidence="2">
    <location>
        <begin position="571"/>
        <end position="636"/>
    </location>
</feature>
<sequence>MKRVYCILSFFIFCSMIFLSGSIISIGHSHYSTRAVPGFILGPSSFAVNNDTFYVCNPINGNLMKKTKTGLKILRSKTSPQYIFFENGDRIEVYNDFIEYDGKEIPINELEGSIKFISAFGGRIYVSMAREITYILNDKGNIIGKHDGLFHNGTYFKSILHNSGFRLVTGKKKLNIRLPFKPASASIEGISDNLIAVIIDKFISQSPIKVSQYLYILNYNGDILYNIVLPNVHYFYFPRPIRIYNDTVYYAVPNKNSLDIINVYPGNGMPDRYYQSKFHYNSTIPQEKEFVRSMGTRVDTPITRTEVINVADSYVNHTFYASSSNITDGIVVDPNGDTVRTPSWVTVGNHSSVPYKWGGFSSLSQFDDGLTNNRYAGDNYTGNNVSAYAVGVDCSGFVSRCWGTSSKYGTSTIPNISTALSSLNDLRRGDCLNYAGHHVRLAAEDNPDGTVYICEASGVDWKVSYRTYDFTDLTNYEPRRYDNIVDDTVYYNNFVVKVVNCSNLNLREGPGTNYNVISTLPAGNSYVATDYNSSGWYKLIIPSGTGYSYGWSYGGTDLSGYLTGNARNPVFKVKSFKGTLNVRSGPTTDSSVITTITSGQEFAVLDSSGHWYKIGIPAINGYTYGWCSAGASGTYGTVETLSPVSPYGATITNPVYGNTLESGENETVTLTVKNTGSIPFDGFTYLAVTNSRNHKSLLRDSSWIDSTNIKIMPSLLPGQSDTISFLVTNNCLYDSTLNEYFTLKEVGYKWFSDSTELGPSDTDFYITLNLFTSGIVISNKVNSSSKLEINGICKKRLFVNYMNPISKTTNFTIYSLSGRKIQSGTLSNGINKISISGFSTGTYIFKAGKSDSRKFIILK</sequence>
<dbReference type="EMBL" id="QNBC01000159">
    <property type="protein sequence ID" value="RKX64461.1"/>
    <property type="molecule type" value="Genomic_DNA"/>
</dbReference>
<evidence type="ECO:0000313" key="3">
    <source>
        <dbReference type="EMBL" id="RKX64461.1"/>
    </source>
</evidence>